<evidence type="ECO:0000256" key="4">
    <source>
        <dbReference type="ARBA" id="ARBA00022692"/>
    </source>
</evidence>
<dbReference type="Pfam" id="PF11879">
    <property type="entry name" value="DUF3399"/>
    <property type="match status" value="1"/>
</dbReference>
<comment type="subcellular location">
    <subcellularLocation>
        <location evidence="1">Membrane</location>
        <topology evidence="1">Multi-pass membrane protein</topology>
    </subcellularLocation>
</comment>
<dbReference type="FunFam" id="1.20.120.350:FF:000016">
    <property type="entry name" value="Potassium voltage-gated channel subfamily D member 3"/>
    <property type="match status" value="1"/>
</dbReference>
<dbReference type="EMBL" id="CAJPEX010002005">
    <property type="protein sequence ID" value="CAG0920342.1"/>
    <property type="molecule type" value="Genomic_DNA"/>
</dbReference>
<feature type="domain" description="BTB" evidence="14">
    <location>
        <begin position="105"/>
        <end position="174"/>
    </location>
</feature>
<feature type="transmembrane region" description="Helical" evidence="13">
    <location>
        <begin position="395"/>
        <end position="416"/>
    </location>
</feature>
<keyword evidence="3" id="KW-0633">Potassium transport</keyword>
<keyword evidence="7" id="KW-0630">Potassium</keyword>
<dbReference type="PROSITE" id="PS50097">
    <property type="entry name" value="BTB"/>
    <property type="match status" value="1"/>
</dbReference>
<name>A0A7R9BUG1_9CRUS</name>
<feature type="transmembrane region" description="Helical" evidence="13">
    <location>
        <begin position="456"/>
        <end position="477"/>
    </location>
</feature>
<feature type="region of interest" description="Disordered" evidence="12">
    <location>
        <begin position="665"/>
        <end position="691"/>
    </location>
</feature>
<dbReference type="GO" id="GO:0008076">
    <property type="term" value="C:voltage-gated potassium channel complex"/>
    <property type="evidence" value="ECO:0007669"/>
    <property type="project" value="InterPro"/>
</dbReference>
<dbReference type="Pfam" id="PF11601">
    <property type="entry name" value="Shal-type"/>
    <property type="match status" value="1"/>
</dbReference>
<dbReference type="PRINTS" id="PR00169">
    <property type="entry name" value="KCHANNEL"/>
</dbReference>
<keyword evidence="16" id="KW-1185">Reference proteome</keyword>
<accession>A0A7R9BUG1</accession>
<dbReference type="InterPro" id="IPR027359">
    <property type="entry name" value="Volt_channel_dom_sf"/>
</dbReference>
<dbReference type="GO" id="GO:0005250">
    <property type="term" value="F:A-type (transient outward) potassium channel activity"/>
    <property type="evidence" value="ECO:0007669"/>
    <property type="project" value="TreeGrafter"/>
</dbReference>
<dbReference type="InterPro" id="IPR024587">
    <property type="entry name" value="K_chnl_volt-dep_Kv4_C"/>
</dbReference>
<evidence type="ECO:0000313" key="16">
    <source>
        <dbReference type="Proteomes" id="UP000678499"/>
    </source>
</evidence>
<dbReference type="InterPro" id="IPR011333">
    <property type="entry name" value="SKP1/BTB/POZ_sf"/>
</dbReference>
<evidence type="ECO:0000256" key="1">
    <source>
        <dbReference type="ARBA" id="ARBA00004141"/>
    </source>
</evidence>
<dbReference type="Proteomes" id="UP000678499">
    <property type="component" value="Unassembled WGS sequence"/>
</dbReference>
<evidence type="ECO:0000256" key="3">
    <source>
        <dbReference type="ARBA" id="ARBA00022538"/>
    </source>
</evidence>
<keyword evidence="5" id="KW-0631">Potassium channel</keyword>
<dbReference type="Gene3D" id="1.10.287.70">
    <property type="match status" value="1"/>
</dbReference>
<evidence type="ECO:0000256" key="11">
    <source>
        <dbReference type="ARBA" id="ARBA00023303"/>
    </source>
</evidence>
<evidence type="ECO:0000256" key="2">
    <source>
        <dbReference type="ARBA" id="ARBA00022448"/>
    </source>
</evidence>
<keyword evidence="6" id="KW-0851">Voltage-gated channel</keyword>
<keyword evidence="4 13" id="KW-0812">Transmembrane</keyword>
<dbReference type="GO" id="GO:0001508">
    <property type="term" value="P:action potential"/>
    <property type="evidence" value="ECO:0007669"/>
    <property type="project" value="TreeGrafter"/>
</dbReference>
<dbReference type="SUPFAM" id="SSF54695">
    <property type="entry name" value="POZ domain"/>
    <property type="match status" value="1"/>
</dbReference>
<dbReference type="CDD" id="cd18420">
    <property type="entry name" value="BTB_POZ_Shal-like"/>
    <property type="match status" value="1"/>
</dbReference>
<dbReference type="GO" id="GO:0051260">
    <property type="term" value="P:protein homooligomerization"/>
    <property type="evidence" value="ECO:0007669"/>
    <property type="project" value="InterPro"/>
</dbReference>
<protein>
    <recommendedName>
        <fullName evidence="14">BTB domain-containing protein</fullName>
    </recommendedName>
</protein>
<feature type="transmembrane region" description="Helical" evidence="13">
    <location>
        <begin position="428"/>
        <end position="444"/>
    </location>
</feature>
<dbReference type="InterPro" id="IPR003968">
    <property type="entry name" value="K_chnl_volt-dep_Kv"/>
</dbReference>
<dbReference type="PANTHER" id="PTHR11537">
    <property type="entry name" value="VOLTAGE-GATED POTASSIUM CHANNEL"/>
    <property type="match status" value="1"/>
</dbReference>
<keyword evidence="9" id="KW-0406">Ion transport</keyword>
<dbReference type="FunFam" id="3.30.710.10:FF:000004">
    <property type="entry name" value="Potassium voltage-gated channel subfamily D member 3"/>
    <property type="match status" value="1"/>
</dbReference>
<evidence type="ECO:0000256" key="8">
    <source>
        <dbReference type="ARBA" id="ARBA00022989"/>
    </source>
</evidence>
<dbReference type="Gene3D" id="1.20.120.350">
    <property type="entry name" value="Voltage-gated potassium channels. Chain C"/>
    <property type="match status" value="1"/>
</dbReference>
<evidence type="ECO:0000256" key="13">
    <source>
        <dbReference type="SAM" id="Phobius"/>
    </source>
</evidence>
<keyword evidence="8 13" id="KW-1133">Transmembrane helix</keyword>
<evidence type="ECO:0000313" key="15">
    <source>
        <dbReference type="EMBL" id="CAD7280190.1"/>
    </source>
</evidence>
<evidence type="ECO:0000256" key="5">
    <source>
        <dbReference type="ARBA" id="ARBA00022826"/>
    </source>
</evidence>
<organism evidence="15">
    <name type="scientific">Notodromas monacha</name>
    <dbReference type="NCBI Taxonomy" id="399045"/>
    <lineage>
        <taxon>Eukaryota</taxon>
        <taxon>Metazoa</taxon>
        <taxon>Ecdysozoa</taxon>
        <taxon>Arthropoda</taxon>
        <taxon>Crustacea</taxon>
        <taxon>Oligostraca</taxon>
        <taxon>Ostracoda</taxon>
        <taxon>Podocopa</taxon>
        <taxon>Podocopida</taxon>
        <taxon>Cypridocopina</taxon>
        <taxon>Cypridoidea</taxon>
        <taxon>Cyprididae</taxon>
        <taxon>Notodromas</taxon>
    </lineage>
</organism>
<dbReference type="AlphaFoldDB" id="A0A7R9BUG1"/>
<sequence>MSTERAALTSRGPRCVDELRKPMASLFLREEVPPWPTLCSKPCRCVNFKMPGGEEPQGAGNIPPHAMASVAAWLPFARAAAIGWVPIASNPLPAPPLPRSARRTDDVKLIINVSGRRFETWRNTLERYPDTLLGSNEREFFFDEDSHEYFFDRDPDIFRHILNYYRTGKLHYPKHECLTSYDEELAFFGIIPDVIGDCCYEDYRDRKRENAERLLDDRLSENGQGDGQGAGLPPLSSLRQRMWRAFENPHTSTAALVFYYVTGFFIAVSVMANVVETVPCGTLPHSTKPLSCGERYKIVFFCLDTACVMIFTAEYLLRLFAAPNRCKFVRSVMSIIDVVAILPYYIGLGITDNDDVSGAFVTLRVFRVFRIFKFSRHSQGLRILGYTLKSCASELGFLVFSLAMAIIIFATVMFYAEKNVDRTNFTSIPAAFWYTIVTMTTLGYGDMVPKTITGKIVGGVCSLSGVLVIALPVPVIVSNFSRIYHQNQRADKRKAQKKARLARIKMAKASSGAAFVSRKKAAEARMLAQEQAAAAAAAAGSGSGQNSPNLVALNNDDEDIFELQHHHLLRCLEKTTDREFVEMENPFGGVTSGQQHPQQTQVVTPHRAISQSPSVGSRASLMACCGRHCPPILSVSRRYQKSHIPTTGGDCDEDLNEVKIRLTDHHQQHQLRRAHGNKSGMPSSADSLTQAGSCVAGENASGANGGSGQQARSPVTSAVINIAASGAQQGRHWPQDLLIMHHEEAPGDGSSSDQAGGGDEDGLPPPPPYPNVVKISSL</sequence>
<dbReference type="FunFam" id="1.10.287.70:FF:000028">
    <property type="entry name" value="potassium voltage-gated channel subfamily D member 3"/>
    <property type="match status" value="1"/>
</dbReference>
<dbReference type="InterPro" id="IPR000210">
    <property type="entry name" value="BTB/POZ_dom"/>
</dbReference>
<dbReference type="Pfam" id="PF02214">
    <property type="entry name" value="BTB_2"/>
    <property type="match status" value="1"/>
</dbReference>
<evidence type="ECO:0000256" key="7">
    <source>
        <dbReference type="ARBA" id="ARBA00022958"/>
    </source>
</evidence>
<dbReference type="InterPro" id="IPR005821">
    <property type="entry name" value="Ion_trans_dom"/>
</dbReference>
<evidence type="ECO:0000256" key="10">
    <source>
        <dbReference type="ARBA" id="ARBA00023136"/>
    </source>
</evidence>
<dbReference type="PRINTS" id="PR01491">
    <property type="entry name" value="KVCHANNEL"/>
</dbReference>
<dbReference type="InterPro" id="IPR003975">
    <property type="entry name" value="K_chnl_volt-dep_Kv4"/>
</dbReference>
<keyword evidence="11" id="KW-0407">Ion channel</keyword>
<dbReference type="SMART" id="SM00225">
    <property type="entry name" value="BTB"/>
    <property type="match status" value="1"/>
</dbReference>
<dbReference type="Pfam" id="PF00520">
    <property type="entry name" value="Ion_trans"/>
    <property type="match status" value="1"/>
</dbReference>
<evidence type="ECO:0000256" key="12">
    <source>
        <dbReference type="SAM" id="MobiDB-lite"/>
    </source>
</evidence>
<reference evidence="15" key="1">
    <citation type="submission" date="2020-11" db="EMBL/GenBank/DDBJ databases">
        <authorList>
            <person name="Tran Van P."/>
        </authorList>
    </citation>
    <scope>NUCLEOTIDE SEQUENCE</scope>
</reference>
<feature type="transmembrane region" description="Helical" evidence="13">
    <location>
        <begin position="254"/>
        <end position="275"/>
    </location>
</feature>
<evidence type="ECO:0000259" key="14">
    <source>
        <dbReference type="PROSITE" id="PS50097"/>
    </source>
</evidence>
<feature type="transmembrane region" description="Helical" evidence="13">
    <location>
        <begin position="295"/>
        <end position="316"/>
    </location>
</feature>
<dbReference type="InterPro" id="IPR003131">
    <property type="entry name" value="T1-type_BTB"/>
</dbReference>
<evidence type="ECO:0000256" key="9">
    <source>
        <dbReference type="ARBA" id="ARBA00023065"/>
    </source>
</evidence>
<feature type="compositionally biased region" description="Polar residues" evidence="12">
    <location>
        <begin position="680"/>
        <end position="691"/>
    </location>
</feature>
<dbReference type="PRINTS" id="PR01497">
    <property type="entry name" value="SHALCHANNEL"/>
</dbReference>
<keyword evidence="10 13" id="KW-0472">Membrane</keyword>
<feature type="region of interest" description="Disordered" evidence="12">
    <location>
        <begin position="742"/>
        <end position="778"/>
    </location>
</feature>
<feature type="transmembrane region" description="Helical" evidence="13">
    <location>
        <begin position="328"/>
        <end position="350"/>
    </location>
</feature>
<dbReference type="EMBL" id="OA884042">
    <property type="protein sequence ID" value="CAD7280190.1"/>
    <property type="molecule type" value="Genomic_DNA"/>
</dbReference>
<evidence type="ECO:0000256" key="6">
    <source>
        <dbReference type="ARBA" id="ARBA00022882"/>
    </source>
</evidence>
<dbReference type="InterPro" id="IPR021645">
    <property type="entry name" value="Shal-type_N"/>
</dbReference>
<proteinExistence type="predicted"/>
<dbReference type="InterPro" id="IPR028325">
    <property type="entry name" value="VG_K_chnl"/>
</dbReference>
<dbReference type="Gene3D" id="3.30.710.10">
    <property type="entry name" value="Potassium Channel Kv1.1, Chain A"/>
    <property type="match status" value="1"/>
</dbReference>
<dbReference type="OrthoDB" id="433309at2759"/>
<keyword evidence="2" id="KW-0813">Transport</keyword>
<dbReference type="SUPFAM" id="SSF81324">
    <property type="entry name" value="Voltage-gated potassium channels"/>
    <property type="match status" value="1"/>
</dbReference>
<dbReference type="PANTHER" id="PTHR11537:SF105">
    <property type="entry name" value="POTASSIUM VOLTAGE-GATED CHANNEL PROTEIN SHAL"/>
    <property type="match status" value="1"/>
</dbReference>
<gene>
    <name evidence="15" type="ORF">NMOB1V02_LOCUS7853</name>
</gene>